<keyword evidence="5 7" id="KW-1133">Transmembrane helix</keyword>
<feature type="transmembrane region" description="Helical" evidence="7">
    <location>
        <begin position="273"/>
        <end position="292"/>
    </location>
</feature>
<evidence type="ECO:0000256" key="1">
    <source>
        <dbReference type="ARBA" id="ARBA00004651"/>
    </source>
</evidence>
<protein>
    <submittedName>
        <fullName evidence="9">Glutathione transport system permease protein GsiC</fullName>
    </submittedName>
</protein>
<reference evidence="9 10" key="1">
    <citation type="submission" date="2017-05" db="EMBL/GenBank/DDBJ databases">
        <authorList>
            <person name="Song R."/>
            <person name="Chenine A.L."/>
            <person name="Ruprecht R.M."/>
        </authorList>
    </citation>
    <scope>NUCLEOTIDE SEQUENCE [LARGE SCALE GENOMIC DNA]</scope>
    <source>
        <strain evidence="9 10">CECT 8899</strain>
    </source>
</reference>
<dbReference type="PANTHER" id="PTHR43163">
    <property type="entry name" value="DIPEPTIDE TRANSPORT SYSTEM PERMEASE PROTEIN DPPB-RELATED"/>
    <property type="match status" value="1"/>
</dbReference>
<dbReference type="InterPro" id="IPR000515">
    <property type="entry name" value="MetI-like"/>
</dbReference>
<dbReference type="GO" id="GO:0071916">
    <property type="term" value="F:dipeptide transmembrane transporter activity"/>
    <property type="evidence" value="ECO:0007669"/>
    <property type="project" value="TreeGrafter"/>
</dbReference>
<evidence type="ECO:0000256" key="2">
    <source>
        <dbReference type="ARBA" id="ARBA00022448"/>
    </source>
</evidence>
<proteinExistence type="inferred from homology"/>
<evidence type="ECO:0000259" key="8">
    <source>
        <dbReference type="PROSITE" id="PS50928"/>
    </source>
</evidence>
<evidence type="ECO:0000256" key="3">
    <source>
        <dbReference type="ARBA" id="ARBA00022475"/>
    </source>
</evidence>
<evidence type="ECO:0000256" key="7">
    <source>
        <dbReference type="RuleBase" id="RU363032"/>
    </source>
</evidence>
<feature type="transmembrane region" description="Helical" evidence="7">
    <location>
        <begin position="227"/>
        <end position="253"/>
    </location>
</feature>
<dbReference type="CDD" id="cd06261">
    <property type="entry name" value="TM_PBP2"/>
    <property type="match status" value="1"/>
</dbReference>
<feature type="transmembrane region" description="Helical" evidence="7">
    <location>
        <begin position="103"/>
        <end position="122"/>
    </location>
</feature>
<sequence>MSPTFILTKILRMALTLLAVVTFTFIALRLSYDPAQAMLGPDATQREMEQFRAKWHLDKSLIQQYVIYVRNLATGDFGISFRDGRPALDVIFERVPHTLQLGFVAYVFAILIGVPAGILAALKRGSLFDRLIMVFSVVGFALPNFFFGILMILVFSMMLQWLPSAGSSSWQHFIMPAAALSLTLAGILARFTRSSMLETLSKQYMRTAEAKGVSKMRRTVAHALPNAAIPVVTILGLMLGQLVAGTVVVETVFAWPGVGRLLISSVSGKDLAVVQALVLFIAFAMVLANFIVDMSYRLLDPRSRSKS</sequence>
<dbReference type="SUPFAM" id="SSF161098">
    <property type="entry name" value="MetI-like"/>
    <property type="match status" value="1"/>
</dbReference>
<evidence type="ECO:0000256" key="5">
    <source>
        <dbReference type="ARBA" id="ARBA00022989"/>
    </source>
</evidence>
<feature type="transmembrane region" description="Helical" evidence="7">
    <location>
        <begin position="134"/>
        <end position="161"/>
    </location>
</feature>
<keyword evidence="4 7" id="KW-0812">Transmembrane</keyword>
<keyword evidence="2 7" id="KW-0813">Transport</keyword>
<dbReference type="Proteomes" id="UP000201613">
    <property type="component" value="Unassembled WGS sequence"/>
</dbReference>
<accession>A0A238LID5</accession>
<dbReference type="Pfam" id="PF00528">
    <property type="entry name" value="BPD_transp_1"/>
    <property type="match status" value="1"/>
</dbReference>
<dbReference type="InterPro" id="IPR045621">
    <property type="entry name" value="BPD_transp_1_N"/>
</dbReference>
<dbReference type="PANTHER" id="PTHR43163:SF6">
    <property type="entry name" value="DIPEPTIDE TRANSPORT SYSTEM PERMEASE PROTEIN DPPB-RELATED"/>
    <property type="match status" value="1"/>
</dbReference>
<evidence type="ECO:0000313" key="9">
    <source>
        <dbReference type="EMBL" id="SMY09449.1"/>
    </source>
</evidence>
<keyword evidence="3" id="KW-1003">Cell membrane</keyword>
<gene>
    <name evidence="9" type="primary">gsiC_4</name>
    <name evidence="9" type="ORF">LOM8899_03616</name>
</gene>
<evidence type="ECO:0000256" key="4">
    <source>
        <dbReference type="ARBA" id="ARBA00022692"/>
    </source>
</evidence>
<comment type="similarity">
    <text evidence="7">Belongs to the binding-protein-dependent transport system permease family.</text>
</comment>
<evidence type="ECO:0000313" key="10">
    <source>
        <dbReference type="Proteomes" id="UP000201613"/>
    </source>
</evidence>
<dbReference type="Gene3D" id="1.10.3720.10">
    <property type="entry name" value="MetI-like"/>
    <property type="match status" value="1"/>
</dbReference>
<dbReference type="GO" id="GO:0005886">
    <property type="term" value="C:plasma membrane"/>
    <property type="evidence" value="ECO:0007669"/>
    <property type="project" value="UniProtKB-SubCell"/>
</dbReference>
<comment type="subcellular location">
    <subcellularLocation>
        <location evidence="1 7">Cell membrane</location>
        <topology evidence="1 7">Multi-pass membrane protein</topology>
    </subcellularLocation>
</comment>
<keyword evidence="6 7" id="KW-0472">Membrane</keyword>
<dbReference type="PROSITE" id="PS50928">
    <property type="entry name" value="ABC_TM1"/>
    <property type="match status" value="1"/>
</dbReference>
<feature type="transmembrane region" description="Helical" evidence="7">
    <location>
        <begin position="173"/>
        <end position="192"/>
    </location>
</feature>
<name>A0A238LID5_9RHOB</name>
<organism evidence="9 10">
    <name type="scientific">Flavimaricola marinus</name>
    <dbReference type="NCBI Taxonomy" id="1819565"/>
    <lineage>
        <taxon>Bacteria</taxon>
        <taxon>Pseudomonadati</taxon>
        <taxon>Pseudomonadota</taxon>
        <taxon>Alphaproteobacteria</taxon>
        <taxon>Rhodobacterales</taxon>
        <taxon>Paracoccaceae</taxon>
        <taxon>Flavimaricola</taxon>
    </lineage>
</organism>
<dbReference type="OrthoDB" id="9807402at2"/>
<dbReference type="RefSeq" id="WP_093993625.1">
    <property type="nucleotide sequence ID" value="NZ_FXZK01000009.1"/>
</dbReference>
<feature type="transmembrane region" description="Helical" evidence="7">
    <location>
        <begin position="12"/>
        <end position="32"/>
    </location>
</feature>
<dbReference type="InterPro" id="IPR035906">
    <property type="entry name" value="MetI-like_sf"/>
</dbReference>
<evidence type="ECO:0000256" key="6">
    <source>
        <dbReference type="ARBA" id="ARBA00023136"/>
    </source>
</evidence>
<keyword evidence="10" id="KW-1185">Reference proteome</keyword>
<dbReference type="AlphaFoldDB" id="A0A238LID5"/>
<feature type="domain" description="ABC transmembrane type-1" evidence="8">
    <location>
        <begin position="95"/>
        <end position="292"/>
    </location>
</feature>
<dbReference type="Pfam" id="PF19300">
    <property type="entry name" value="BPD_transp_1_N"/>
    <property type="match status" value="1"/>
</dbReference>
<dbReference type="EMBL" id="FXZK01000009">
    <property type="protein sequence ID" value="SMY09449.1"/>
    <property type="molecule type" value="Genomic_DNA"/>
</dbReference>